<dbReference type="CDD" id="cd18604">
    <property type="entry name" value="ABC_6TM_VMR1_D2_like"/>
    <property type="match status" value="1"/>
</dbReference>
<feature type="transmembrane region" description="Helical" evidence="10">
    <location>
        <begin position="707"/>
        <end position="728"/>
    </location>
</feature>
<evidence type="ECO:0000313" key="13">
    <source>
        <dbReference type="EMBL" id="KIR48046.1"/>
    </source>
</evidence>
<protein>
    <submittedName>
        <fullName evidence="13">ATP-binding cassette transporter</fullName>
    </submittedName>
</protein>
<feature type="transmembrane region" description="Helical" evidence="10">
    <location>
        <begin position="1284"/>
        <end position="1301"/>
    </location>
</feature>
<dbReference type="FunFam" id="1.20.1560.10:FF:000013">
    <property type="entry name" value="ABC transporter C family member 2"/>
    <property type="match status" value="1"/>
</dbReference>
<dbReference type="FunFam" id="3.40.50.300:FF:000838">
    <property type="entry name" value="ABC multidrug transporter (Eurofung)"/>
    <property type="match status" value="1"/>
</dbReference>
<dbReference type="OrthoDB" id="6500128at2759"/>
<dbReference type="Gene3D" id="1.20.1560.10">
    <property type="entry name" value="ABC transporter type 1, transmembrane domain"/>
    <property type="match status" value="2"/>
</dbReference>
<feature type="transmembrane region" description="Helical" evidence="10">
    <location>
        <begin position="341"/>
        <end position="361"/>
    </location>
</feature>
<dbReference type="CDD" id="cd03244">
    <property type="entry name" value="ABCC_MRP_domain2"/>
    <property type="match status" value="1"/>
</dbReference>
<feature type="transmembrane region" description="Helical" evidence="10">
    <location>
        <begin position="80"/>
        <end position="104"/>
    </location>
</feature>
<dbReference type="InterPro" id="IPR003593">
    <property type="entry name" value="AAA+_ATPase"/>
</dbReference>
<dbReference type="Gene3D" id="3.40.50.300">
    <property type="entry name" value="P-loop containing nucleotide triphosphate hydrolases"/>
    <property type="match status" value="2"/>
</dbReference>
<feature type="domain" description="ABC transporter" evidence="11">
    <location>
        <begin position="1372"/>
        <end position="1613"/>
    </location>
</feature>
<feature type="compositionally biased region" description="Basic and acidic residues" evidence="9">
    <location>
        <begin position="1012"/>
        <end position="1024"/>
    </location>
</feature>
<evidence type="ECO:0000256" key="5">
    <source>
        <dbReference type="ARBA" id="ARBA00022741"/>
    </source>
</evidence>
<evidence type="ECO:0000256" key="10">
    <source>
        <dbReference type="SAM" id="Phobius"/>
    </source>
</evidence>
<feature type="region of interest" description="Disordered" evidence="9">
    <location>
        <begin position="1003"/>
        <end position="1024"/>
    </location>
</feature>
<dbReference type="InterPro" id="IPR036640">
    <property type="entry name" value="ABC1_TM_sf"/>
</dbReference>
<keyword evidence="5" id="KW-0547">Nucleotide-binding</keyword>
<feature type="region of interest" description="Disordered" evidence="9">
    <location>
        <begin position="465"/>
        <end position="506"/>
    </location>
</feature>
<dbReference type="InterPro" id="IPR011527">
    <property type="entry name" value="ABC1_TM_dom"/>
</dbReference>
<dbReference type="SMART" id="SM00382">
    <property type="entry name" value="AAA"/>
    <property type="match status" value="2"/>
</dbReference>
<dbReference type="HOGENOM" id="CLU_000604_27_6_1"/>
<reference evidence="13" key="1">
    <citation type="submission" date="2015-01" db="EMBL/GenBank/DDBJ databases">
        <title>The Genome Sequence of Cryptococcus gattii CA1280.</title>
        <authorList>
            <consortium name="The Broad Institute Genomics Platform"/>
            <person name="Cuomo C."/>
            <person name="Litvintseva A."/>
            <person name="Chen Y."/>
            <person name="Heitman J."/>
            <person name="Sun S."/>
            <person name="Springer D."/>
            <person name="Dromer F."/>
            <person name="Young S."/>
            <person name="Zeng Q."/>
            <person name="Gargeya S."/>
            <person name="Abouelleil A."/>
            <person name="Alvarado L."/>
            <person name="Chapman S.B."/>
            <person name="Gainer-Dewar J."/>
            <person name="Goldberg J."/>
            <person name="Griggs A."/>
            <person name="Gujja S."/>
            <person name="Hansen M."/>
            <person name="Howarth C."/>
            <person name="Imamovic A."/>
            <person name="Larimer J."/>
            <person name="Murphy C."/>
            <person name="Naylor J."/>
            <person name="Pearson M."/>
            <person name="Priest M."/>
            <person name="Roberts A."/>
            <person name="Saif S."/>
            <person name="Shea T."/>
            <person name="Sykes S."/>
            <person name="Wortman J."/>
            <person name="Nusbaum C."/>
            <person name="Birren B."/>
        </authorList>
    </citation>
    <scope>NUCLEOTIDE SEQUENCE [LARGE SCALE GENOMIC DNA]</scope>
    <source>
        <strain evidence="13">CA1280</strain>
    </source>
</reference>
<evidence type="ECO:0000256" key="1">
    <source>
        <dbReference type="ARBA" id="ARBA00004141"/>
    </source>
</evidence>
<feature type="domain" description="ABC transporter" evidence="11">
    <location>
        <begin position="766"/>
        <end position="1002"/>
    </location>
</feature>
<evidence type="ECO:0000256" key="3">
    <source>
        <dbReference type="ARBA" id="ARBA00022692"/>
    </source>
</evidence>
<feature type="transmembrane region" description="Helical" evidence="10">
    <location>
        <begin position="156"/>
        <end position="173"/>
    </location>
</feature>
<dbReference type="SUPFAM" id="SSF52540">
    <property type="entry name" value="P-loop containing nucleoside triphosphate hydrolases"/>
    <property type="match status" value="2"/>
</dbReference>
<evidence type="ECO:0000256" key="6">
    <source>
        <dbReference type="ARBA" id="ARBA00022840"/>
    </source>
</evidence>
<dbReference type="Pfam" id="PF00664">
    <property type="entry name" value="ABC_membrane"/>
    <property type="match status" value="2"/>
</dbReference>
<dbReference type="EMBL" id="KN847978">
    <property type="protein sequence ID" value="KIR48046.1"/>
    <property type="molecule type" value="Genomic_DNA"/>
</dbReference>
<dbReference type="InterPro" id="IPR027417">
    <property type="entry name" value="P-loop_NTPase"/>
</dbReference>
<keyword evidence="8 10" id="KW-0472">Membrane</keyword>
<dbReference type="InterPro" id="IPR003439">
    <property type="entry name" value="ABC_transporter-like_ATP-bd"/>
</dbReference>
<dbReference type="PROSITE" id="PS50929">
    <property type="entry name" value="ABC_TM1F"/>
    <property type="match status" value="2"/>
</dbReference>
<comment type="subcellular location">
    <subcellularLocation>
        <location evidence="1">Membrane</location>
        <topology evidence="1">Multi-pass membrane protein</topology>
    </subcellularLocation>
</comment>
<feature type="transmembrane region" description="Helical" evidence="10">
    <location>
        <begin position="556"/>
        <end position="577"/>
    </location>
</feature>
<dbReference type="PANTHER" id="PTHR24223">
    <property type="entry name" value="ATP-BINDING CASSETTE SUB-FAMILY C"/>
    <property type="match status" value="1"/>
</dbReference>
<dbReference type="PANTHER" id="PTHR24223:SF356">
    <property type="entry name" value="ATP-BINDING CASSETTE TRANSPORTER ABC4"/>
    <property type="match status" value="1"/>
</dbReference>
<evidence type="ECO:0000256" key="4">
    <source>
        <dbReference type="ARBA" id="ARBA00022737"/>
    </source>
</evidence>
<dbReference type="Pfam" id="PF00005">
    <property type="entry name" value="ABC_tran"/>
    <property type="match status" value="2"/>
</dbReference>
<proteinExistence type="predicted"/>
<evidence type="ECO:0000256" key="7">
    <source>
        <dbReference type="ARBA" id="ARBA00022989"/>
    </source>
</evidence>
<feature type="transmembrane region" description="Helical" evidence="10">
    <location>
        <begin position="1196"/>
        <end position="1215"/>
    </location>
</feature>
<feature type="domain" description="ABC transmembrane type-1" evidence="12">
    <location>
        <begin position="342"/>
        <end position="723"/>
    </location>
</feature>
<dbReference type="CDD" id="cd18596">
    <property type="entry name" value="ABC_6TM_VMR1_D1_like"/>
    <property type="match status" value="1"/>
</dbReference>
<dbReference type="PROSITE" id="PS00211">
    <property type="entry name" value="ABC_TRANSPORTER_1"/>
    <property type="match status" value="2"/>
</dbReference>
<dbReference type="GO" id="GO:0140359">
    <property type="term" value="F:ABC-type transporter activity"/>
    <property type="evidence" value="ECO:0007669"/>
    <property type="project" value="InterPro"/>
</dbReference>
<dbReference type="InterPro" id="IPR017871">
    <property type="entry name" value="ABC_transporter-like_CS"/>
</dbReference>
<keyword evidence="2" id="KW-0813">Transport</keyword>
<evidence type="ECO:0000259" key="12">
    <source>
        <dbReference type="PROSITE" id="PS50929"/>
    </source>
</evidence>
<keyword evidence="7 10" id="KW-1133">Transmembrane helix</keyword>
<dbReference type="GO" id="GO:0016020">
    <property type="term" value="C:membrane"/>
    <property type="evidence" value="ECO:0007669"/>
    <property type="project" value="UniProtKB-SubCell"/>
</dbReference>
<name>A0A0D0VL17_CRYGA</name>
<feature type="transmembrane region" description="Helical" evidence="10">
    <location>
        <begin position="222"/>
        <end position="240"/>
    </location>
</feature>
<evidence type="ECO:0000259" key="11">
    <source>
        <dbReference type="PROSITE" id="PS50893"/>
    </source>
</evidence>
<dbReference type="CDD" id="cd03250">
    <property type="entry name" value="ABCC_MRP_domain1"/>
    <property type="match status" value="1"/>
</dbReference>
<sequence>MVVQGFAQSIFSAVSECLVEVAKNKNKNPQSYEPLLINDEELNVETEAVEVTLTPPFMPSGGLLADFKAHVRSMKEYGSVLFGLEVLRTLCLCALLGLSIYATILAESPEEHQTVLEDGTIEDMAKHWGKKKHKKKKGKHSKSTVDDYSSLEWGEFGVSGFYVYTLVFSLLLLTLRPATRLRRHIITHLDSLLLLAFAVYTYRDIWPLFTFNLDPEDISTPVTWARVVLLTVSAVLIPLVRPRTYVPVDPEHPSPPGEIHPEQTSPLLFYLFFEYMTGLVWKAWKTPALPYEDLHPLADYDRAEYLYKQHMDKLDPVRRKEKGLKPRNLVLSLASVFKKEIVMVCLMSAMSAIFELSGSVGINQLLDYLEKDGKGHSLRPIVWIIFLFLGPTFGSLTMQFYIFTTTRSLVRSEALLTQLLFDHALRLRMKDQVDDNQEKELDDMANGEGSAPLITVQNVEGVIDHAPGAPEEFGDRSDNETEEESIAHGSGKRKSTPQSADATEVGSVSGFNKDAAVDRKAAADEEARKSKGQGLAGKINVLMAADIESVIEGRDLALIFVYTPVQFVLCVVLLYRILSWSSLIGMLTMFITLPLPGLLTKLNAQFQQKRMIATDSRIDTITESINALRIIKMFGWEERIKERVAAKREEELTLIWQRRLMNLFTTLLNTVLPVLTMTVTFAVYTTVQKQQLTAAKVFTSMTVFELVKGQLGMCFYLINSVVTAWVSVRRLDKFLHESEMIDEYSEGKLATIKPSEQLEAEQEGLIRIHDATFTWGSQPDATGEVPFKLKIEDTTFKKGKINLITGPTGSGKSSLLKALIGELHFEQKQGAFYHLPREDGVSYAAQESWCTSDSVRDNILFGEPFEESRYWKVVSACGLEPDLKLFDDGDLTEVGEKGITLSGGQKARLTLARAIYSKTAIVLLDDIFSALDTLTSRWIIDNLLNGDLVKDRTILLITHHIHLAAPVADFIITLNEDGSVRSQGSINEGALDESELQEAEEAEEQEINEAEQGEKKVEEKPTTKLIQAEEKGEGRISRKALFAFFRTFGGPIFWFLYFGLLVGGQAMSSFETYWLGRWARAYDQAEDPTNVSVTFYLGLYFVFVLIGLVQLAASAILFYMGAVKASREIHKRLVDTIFGAYMRFLDSTPVGRIISRFTKDMKSVDGSFTETFANVADVTVGLALKIIVVISLVPLFSLPAIFIGCLGGILGEMYIHGQLSVKREMSNAKSPLFSHFSAAFNGIVSIRAYGAQQKFRVEAQRRADKYTRAATAFYNLNRWVTIRLDMLGGLFAASLAAFLVYGPRLDASTSGFALSQAISFSSMILWWVRMVNEMEVQGNSVERIQDYLVIPQEPAFEESKQPPAAWPTSGEIVLDHLCAKYTNDGPTVLDDLELTIKSGEKVGIVGRTGSGKSTLALALLRMLPTAGKVLIDGVDTGKINLHALRSNVTIIPQDPILLSGSLRFNLDPFGEHDDYELNDALQQSGLGATRQPSDAGAITPQRLTLDTQISAGGGNLSQGQRQLVALARALVRNSKVLILDEATASVDFDTDILIQKSIRDLPSSCTVLTVAHRLSTIMDYDRVLVLGAGKVLEFDAPETLKKNRDSYFGKLCQAMEGNNSDEH</sequence>
<evidence type="ECO:0000256" key="2">
    <source>
        <dbReference type="ARBA" id="ARBA00022448"/>
    </source>
</evidence>
<evidence type="ECO:0000256" key="8">
    <source>
        <dbReference type="ARBA" id="ARBA00023136"/>
    </source>
</evidence>
<feature type="transmembrane region" description="Helical" evidence="10">
    <location>
        <begin position="1040"/>
        <end position="1060"/>
    </location>
</feature>
<feature type="transmembrane region" description="Helical" evidence="10">
    <location>
        <begin position="381"/>
        <end position="403"/>
    </location>
</feature>
<accession>A0A0D0VL17</accession>
<dbReference type="GO" id="GO:0005524">
    <property type="term" value="F:ATP binding"/>
    <property type="evidence" value="ECO:0007669"/>
    <property type="project" value="UniProtKB-KW"/>
</dbReference>
<keyword evidence="6 13" id="KW-0067">ATP-binding</keyword>
<dbReference type="GO" id="GO:0016887">
    <property type="term" value="F:ATP hydrolysis activity"/>
    <property type="evidence" value="ECO:0007669"/>
    <property type="project" value="InterPro"/>
</dbReference>
<dbReference type="FunFam" id="3.40.50.300:FF:002823">
    <property type="entry name" value="ATP-binding cassette (ABC) transporter, putative"/>
    <property type="match status" value="1"/>
</dbReference>
<organism evidence="13">
    <name type="scientific">Cryptococcus bacillisporus CA1280</name>
    <dbReference type="NCBI Taxonomy" id="1296109"/>
    <lineage>
        <taxon>Eukaryota</taxon>
        <taxon>Fungi</taxon>
        <taxon>Dikarya</taxon>
        <taxon>Basidiomycota</taxon>
        <taxon>Agaricomycotina</taxon>
        <taxon>Tremellomycetes</taxon>
        <taxon>Tremellales</taxon>
        <taxon>Cryptococcaceae</taxon>
        <taxon>Cryptococcus</taxon>
        <taxon>Cryptococcus gattii species complex</taxon>
    </lineage>
</organism>
<keyword evidence="4" id="KW-0677">Repeat</keyword>
<feature type="transmembrane region" description="Helical" evidence="10">
    <location>
        <begin position="583"/>
        <end position="602"/>
    </location>
</feature>
<feature type="transmembrane region" description="Helical" evidence="10">
    <location>
        <begin position="185"/>
        <end position="202"/>
    </location>
</feature>
<feature type="transmembrane region" description="Helical" evidence="10">
    <location>
        <begin position="667"/>
        <end position="687"/>
    </location>
</feature>
<keyword evidence="3 10" id="KW-0812">Transmembrane</keyword>
<gene>
    <name evidence="13" type="ORF">I312_02560</name>
</gene>
<dbReference type="InterPro" id="IPR050173">
    <property type="entry name" value="ABC_transporter_C-like"/>
</dbReference>
<feature type="transmembrane region" description="Helical" evidence="10">
    <location>
        <begin position="1097"/>
        <end position="1122"/>
    </location>
</feature>
<evidence type="ECO:0000256" key="9">
    <source>
        <dbReference type="SAM" id="MobiDB-lite"/>
    </source>
</evidence>
<feature type="domain" description="ABC transmembrane type-1" evidence="12">
    <location>
        <begin position="1055"/>
        <end position="1326"/>
    </location>
</feature>
<dbReference type="SUPFAM" id="SSF90123">
    <property type="entry name" value="ABC transporter transmembrane region"/>
    <property type="match status" value="2"/>
</dbReference>
<dbReference type="PROSITE" id="PS50893">
    <property type="entry name" value="ABC_TRANSPORTER_2"/>
    <property type="match status" value="2"/>
</dbReference>